<feature type="domain" description="SHOCT" evidence="2">
    <location>
        <begin position="54"/>
        <end position="79"/>
    </location>
</feature>
<comment type="caution">
    <text evidence="3">The sequence shown here is derived from an EMBL/GenBank/DDBJ whole genome shotgun (WGS) entry which is preliminary data.</text>
</comment>
<evidence type="ECO:0000313" key="3">
    <source>
        <dbReference type="EMBL" id="TXL63933.1"/>
    </source>
</evidence>
<dbReference type="Proteomes" id="UP000321548">
    <property type="component" value="Unassembled WGS sequence"/>
</dbReference>
<dbReference type="InterPro" id="IPR018649">
    <property type="entry name" value="SHOCT"/>
</dbReference>
<feature type="transmembrane region" description="Helical" evidence="1">
    <location>
        <begin position="12"/>
        <end position="37"/>
    </location>
</feature>
<keyword evidence="1" id="KW-1133">Transmembrane helix</keyword>
<keyword evidence="1" id="KW-0812">Transmembrane</keyword>
<evidence type="ECO:0000259" key="2">
    <source>
        <dbReference type="Pfam" id="PF09851"/>
    </source>
</evidence>
<protein>
    <submittedName>
        <fullName evidence="3">SHOCT domain-containing protein</fullName>
    </submittedName>
</protein>
<evidence type="ECO:0000256" key="1">
    <source>
        <dbReference type="SAM" id="Phobius"/>
    </source>
</evidence>
<reference evidence="3 4" key="1">
    <citation type="submission" date="2019-06" db="EMBL/GenBank/DDBJ databases">
        <title>Quisquiliibacterium sp. nov., isolated from a maize field.</title>
        <authorList>
            <person name="Lin S.-Y."/>
            <person name="Tsai C.-F."/>
            <person name="Young C.-C."/>
        </authorList>
    </citation>
    <scope>NUCLEOTIDE SEQUENCE [LARGE SCALE GENOMIC DNA]</scope>
    <source>
        <strain evidence="3 4">CC-CFT501</strain>
    </source>
</reference>
<accession>A0A5C8NTG5</accession>
<name>A0A5C8NTG5_9BURK</name>
<dbReference type="EMBL" id="VDUY01000007">
    <property type="protein sequence ID" value="TXL63933.1"/>
    <property type="molecule type" value="Genomic_DNA"/>
</dbReference>
<gene>
    <name evidence="3" type="ORF">FHP08_16485</name>
</gene>
<proteinExistence type="predicted"/>
<dbReference type="Pfam" id="PF09851">
    <property type="entry name" value="SHOCT"/>
    <property type="match status" value="1"/>
</dbReference>
<keyword evidence="1" id="KW-0472">Membrane</keyword>
<sequence length="81" mass="9146">MWGGMYDGGWGMGYGLMGMVHGLLWLVLIGLGIAVLVRWLRRDAGSSSALEESALDILKKRYARGEIEKQEYEEKRRDLVS</sequence>
<evidence type="ECO:0000313" key="4">
    <source>
        <dbReference type="Proteomes" id="UP000321548"/>
    </source>
</evidence>
<keyword evidence="4" id="KW-1185">Reference proteome</keyword>
<organism evidence="3 4">
    <name type="scientific">Zeimonas arvi</name>
    <dbReference type="NCBI Taxonomy" id="2498847"/>
    <lineage>
        <taxon>Bacteria</taxon>
        <taxon>Pseudomonadati</taxon>
        <taxon>Pseudomonadota</taxon>
        <taxon>Betaproteobacteria</taxon>
        <taxon>Burkholderiales</taxon>
        <taxon>Burkholderiaceae</taxon>
        <taxon>Zeimonas</taxon>
    </lineage>
</organism>
<dbReference type="AlphaFoldDB" id="A0A5C8NTG5"/>